<gene>
    <name evidence="2" type="ORF">ANE_LOCUS11117</name>
</gene>
<feature type="transmembrane region" description="Helical" evidence="1">
    <location>
        <begin position="117"/>
        <end position="143"/>
    </location>
</feature>
<comment type="caution">
    <text evidence="2">The sequence shown here is derived from an EMBL/GenBank/DDBJ whole genome shotgun (WGS) entry which is preliminary data.</text>
</comment>
<evidence type="ECO:0000313" key="2">
    <source>
        <dbReference type="EMBL" id="VVB00673.1"/>
    </source>
</evidence>
<dbReference type="AlphaFoldDB" id="A0A565BH98"/>
<feature type="transmembrane region" description="Helical" evidence="1">
    <location>
        <begin position="90"/>
        <end position="111"/>
    </location>
</feature>
<evidence type="ECO:0000313" key="3">
    <source>
        <dbReference type="Proteomes" id="UP000489600"/>
    </source>
</evidence>
<name>A0A565BH98_9BRAS</name>
<feature type="transmembrane region" description="Helical" evidence="1">
    <location>
        <begin position="64"/>
        <end position="83"/>
    </location>
</feature>
<accession>A0A565BH98</accession>
<dbReference type="Proteomes" id="UP000489600">
    <property type="component" value="Unassembled WGS sequence"/>
</dbReference>
<dbReference type="EMBL" id="CABITT030000004">
    <property type="protein sequence ID" value="VVB00673.1"/>
    <property type="molecule type" value="Genomic_DNA"/>
</dbReference>
<keyword evidence="1" id="KW-0472">Membrane</keyword>
<keyword evidence="3" id="KW-1185">Reference proteome</keyword>
<organism evidence="2 3">
    <name type="scientific">Arabis nemorensis</name>
    <dbReference type="NCBI Taxonomy" id="586526"/>
    <lineage>
        <taxon>Eukaryota</taxon>
        <taxon>Viridiplantae</taxon>
        <taxon>Streptophyta</taxon>
        <taxon>Embryophyta</taxon>
        <taxon>Tracheophyta</taxon>
        <taxon>Spermatophyta</taxon>
        <taxon>Magnoliopsida</taxon>
        <taxon>eudicotyledons</taxon>
        <taxon>Gunneridae</taxon>
        <taxon>Pentapetalae</taxon>
        <taxon>rosids</taxon>
        <taxon>malvids</taxon>
        <taxon>Brassicales</taxon>
        <taxon>Brassicaceae</taxon>
        <taxon>Arabideae</taxon>
        <taxon>Arabis</taxon>
    </lineage>
</organism>
<keyword evidence="1" id="KW-1133">Transmembrane helix</keyword>
<reference evidence="2" key="1">
    <citation type="submission" date="2019-07" db="EMBL/GenBank/DDBJ databases">
        <authorList>
            <person name="Dittberner H."/>
        </authorList>
    </citation>
    <scope>NUCLEOTIDE SEQUENCE [LARGE SCALE GENOMIC DNA]</scope>
</reference>
<evidence type="ECO:0000256" key="1">
    <source>
        <dbReference type="SAM" id="Phobius"/>
    </source>
</evidence>
<keyword evidence="1" id="KW-0812">Transmembrane</keyword>
<proteinExistence type="predicted"/>
<dbReference type="OrthoDB" id="1093490at2759"/>
<protein>
    <submittedName>
        <fullName evidence="2">Uncharacterized protein</fullName>
    </submittedName>
</protein>
<feature type="transmembrane region" description="Helical" evidence="1">
    <location>
        <begin position="25"/>
        <end position="44"/>
    </location>
</feature>
<sequence length="164" mass="18438">MTNTNVAATKPTLLRAWWMNKNLRLDLAMSSIIMILNIEAMFYMRTHKVVPLDLGSSGLLPLFVPFYILFSLISCICWVSGITDVNFCEGGYACGLVSHIFGLCVFVNLLYHISPQLALYVGINLGLCLLWLVAIMSGPYLWYGVQAVRGWWKFVNQPGRAKIN</sequence>